<comment type="caution">
    <text evidence="3">The sequence shown here is derived from an EMBL/GenBank/DDBJ whole genome shotgun (WGS) entry which is preliminary data.</text>
</comment>
<keyword evidence="2" id="KW-0472">Membrane</keyword>
<sequence length="513" mass="55288">MSVVAPAGPKSLKVAPAKCAMSARGLPALGSQRAHAHVVAALSSHPLGDDSLEDKKPTSEDIPSEVRTAVLDAAESLGSRVTVGDVAARSGVSLPQTERALQAIAMDAGGTLEVTETGELTYVLPRDVGARLAAKSARIRLEPVIQKTQKVMSYVVRVSFGTALLASIALVYTALYLVMNSSNREERSSSRSSFGGGYGGFYMYPTDFLWYWDPYHYERRRMAQLYGEPEPMNFFEAVFSFVFGDGDPNQFSEQSRWELVGRMIRARGGVVTAEQLAPYLNLIGDARSSGRSPLVLEPASGGTVETTVMDEGFVLEVLQRFDGTPEVDDDGNIFYSFPALRTTAGGGAFSSDLQNTPRAFVMRNWKFSEAQPGQLMMAGLLGAANLVGVVLLGGVLSNPTTMAKIMYVYGKNSGPATIISTAAFLYPALIAYAVAFFAVPFLRMMWNARRNAQLDAENEARLEAAAAIANAGPATSSKLQRAEQRSRSAGMDVLSRDRVIFSSEQSSSEWSNN</sequence>
<accession>A0A830HX80</accession>
<dbReference type="OrthoDB" id="4518at2759"/>
<feature type="region of interest" description="Disordered" evidence="1">
    <location>
        <begin position="471"/>
        <end position="491"/>
    </location>
</feature>
<name>A0A830HX80_9CHLO</name>
<dbReference type="PANTHER" id="PTHR47380">
    <property type="entry name" value="OS02G0533000 PROTEIN"/>
    <property type="match status" value="1"/>
</dbReference>
<feature type="transmembrane region" description="Helical" evidence="2">
    <location>
        <begin position="416"/>
        <end position="442"/>
    </location>
</feature>
<protein>
    <recommendedName>
        <fullName evidence="5">Iron-sulfur cluster biosynthesis family protein</fullName>
    </recommendedName>
</protein>
<gene>
    <name evidence="3" type="ORF">PPROV_001080300</name>
</gene>
<feature type="transmembrane region" description="Helical" evidence="2">
    <location>
        <begin position="375"/>
        <end position="396"/>
    </location>
</feature>
<keyword evidence="2" id="KW-1133">Transmembrane helix</keyword>
<organism evidence="3 4">
    <name type="scientific">Pycnococcus provasolii</name>
    <dbReference type="NCBI Taxonomy" id="41880"/>
    <lineage>
        <taxon>Eukaryota</taxon>
        <taxon>Viridiplantae</taxon>
        <taxon>Chlorophyta</taxon>
        <taxon>Pseudoscourfieldiophyceae</taxon>
        <taxon>Pseudoscourfieldiales</taxon>
        <taxon>Pycnococcaceae</taxon>
        <taxon>Pycnococcus</taxon>
    </lineage>
</organism>
<evidence type="ECO:0000313" key="3">
    <source>
        <dbReference type="EMBL" id="GHP12076.1"/>
    </source>
</evidence>
<dbReference type="AlphaFoldDB" id="A0A830HX80"/>
<feature type="transmembrane region" description="Helical" evidence="2">
    <location>
        <begin position="154"/>
        <end position="175"/>
    </location>
</feature>
<dbReference type="EMBL" id="BNJQ01000038">
    <property type="protein sequence ID" value="GHP12076.1"/>
    <property type="molecule type" value="Genomic_DNA"/>
</dbReference>
<evidence type="ECO:0000256" key="1">
    <source>
        <dbReference type="SAM" id="MobiDB-lite"/>
    </source>
</evidence>
<dbReference type="InterPro" id="IPR044200">
    <property type="entry name" value="At5g03900-like"/>
</dbReference>
<reference evidence="3" key="1">
    <citation type="submission" date="2020-10" db="EMBL/GenBank/DDBJ databases">
        <title>Unveiling of a novel bifunctional photoreceptor, Dualchrome1, isolated from a cosmopolitan green alga.</title>
        <authorList>
            <person name="Suzuki S."/>
            <person name="Kawachi M."/>
        </authorList>
    </citation>
    <scope>NUCLEOTIDE SEQUENCE</scope>
    <source>
        <strain evidence="3">NIES 2893</strain>
    </source>
</reference>
<dbReference type="PANTHER" id="PTHR47380:SF4">
    <property type="entry name" value="OS02G0533000 PROTEIN"/>
    <property type="match status" value="1"/>
</dbReference>
<evidence type="ECO:0000256" key="2">
    <source>
        <dbReference type="SAM" id="Phobius"/>
    </source>
</evidence>
<keyword evidence="2" id="KW-0812">Transmembrane</keyword>
<dbReference type="Proteomes" id="UP000660262">
    <property type="component" value="Unassembled WGS sequence"/>
</dbReference>
<feature type="transmembrane region" description="Helical" evidence="2">
    <location>
        <begin position="195"/>
        <end position="212"/>
    </location>
</feature>
<evidence type="ECO:0000313" key="4">
    <source>
        <dbReference type="Proteomes" id="UP000660262"/>
    </source>
</evidence>
<evidence type="ECO:0008006" key="5">
    <source>
        <dbReference type="Google" id="ProtNLM"/>
    </source>
</evidence>
<dbReference type="GO" id="GO:0009941">
    <property type="term" value="C:chloroplast envelope"/>
    <property type="evidence" value="ECO:0007669"/>
    <property type="project" value="TreeGrafter"/>
</dbReference>
<proteinExistence type="predicted"/>
<keyword evidence="4" id="KW-1185">Reference proteome</keyword>